<dbReference type="AlphaFoldDB" id="A0A8T0F7B8"/>
<sequence length="138" mass="15866">MELLKIFTLNKTIEKANRKPLIIEKKVFSDNYPTPKVRSFMVWKICLALDLKADLDTGKHFERNKRLFEMNKHTILHDSTKIPIVQSVMVLKICQALNLKAQPESSNDRLNAAPIVYSEMIWKMCLALGIEANLVSSH</sequence>
<dbReference type="Proteomes" id="UP000807504">
    <property type="component" value="Unassembled WGS sequence"/>
</dbReference>
<keyword evidence="2" id="KW-1185">Reference proteome</keyword>
<dbReference type="EMBL" id="JABXBU010000015">
    <property type="protein sequence ID" value="KAF8787094.1"/>
    <property type="molecule type" value="Genomic_DNA"/>
</dbReference>
<protein>
    <submittedName>
        <fullName evidence="1">Uncharacterized protein</fullName>
    </submittedName>
</protein>
<proteinExistence type="predicted"/>
<name>A0A8T0F7B8_ARGBR</name>
<organism evidence="1 2">
    <name type="scientific">Argiope bruennichi</name>
    <name type="common">Wasp spider</name>
    <name type="synonym">Aranea bruennichi</name>
    <dbReference type="NCBI Taxonomy" id="94029"/>
    <lineage>
        <taxon>Eukaryota</taxon>
        <taxon>Metazoa</taxon>
        <taxon>Ecdysozoa</taxon>
        <taxon>Arthropoda</taxon>
        <taxon>Chelicerata</taxon>
        <taxon>Arachnida</taxon>
        <taxon>Araneae</taxon>
        <taxon>Araneomorphae</taxon>
        <taxon>Entelegynae</taxon>
        <taxon>Araneoidea</taxon>
        <taxon>Araneidae</taxon>
        <taxon>Argiope</taxon>
    </lineage>
</organism>
<evidence type="ECO:0000313" key="1">
    <source>
        <dbReference type="EMBL" id="KAF8787094.1"/>
    </source>
</evidence>
<reference evidence="1" key="1">
    <citation type="journal article" date="2020" name="bioRxiv">
        <title>Chromosome-level reference genome of the European wasp spider Argiope bruennichi: a resource for studies on range expansion and evolutionary adaptation.</title>
        <authorList>
            <person name="Sheffer M.M."/>
            <person name="Hoppe A."/>
            <person name="Krehenwinkel H."/>
            <person name="Uhl G."/>
            <person name="Kuss A.W."/>
            <person name="Jensen L."/>
            <person name="Jensen C."/>
            <person name="Gillespie R.G."/>
            <person name="Hoff K.J."/>
            <person name="Prost S."/>
        </authorList>
    </citation>
    <scope>NUCLEOTIDE SEQUENCE</scope>
</reference>
<gene>
    <name evidence="1" type="ORF">HNY73_008724</name>
</gene>
<comment type="caution">
    <text evidence="1">The sequence shown here is derived from an EMBL/GenBank/DDBJ whole genome shotgun (WGS) entry which is preliminary data.</text>
</comment>
<evidence type="ECO:0000313" key="2">
    <source>
        <dbReference type="Proteomes" id="UP000807504"/>
    </source>
</evidence>
<accession>A0A8T0F7B8</accession>
<reference evidence="1" key="2">
    <citation type="submission" date="2020-06" db="EMBL/GenBank/DDBJ databases">
        <authorList>
            <person name="Sheffer M."/>
        </authorList>
    </citation>
    <scope>NUCLEOTIDE SEQUENCE</scope>
</reference>